<keyword evidence="5 10" id="KW-0067">ATP-binding</keyword>
<evidence type="ECO:0000256" key="4">
    <source>
        <dbReference type="ARBA" id="ARBA00022741"/>
    </source>
</evidence>
<dbReference type="GO" id="GO:0006420">
    <property type="term" value="P:arginyl-tRNA aminoacylation"/>
    <property type="evidence" value="ECO:0007669"/>
    <property type="project" value="InterPro"/>
</dbReference>
<dbReference type="GO" id="GO:0005737">
    <property type="term" value="C:cytoplasm"/>
    <property type="evidence" value="ECO:0007669"/>
    <property type="project" value="InterPro"/>
</dbReference>
<name>A0A6G0WIN5_9STRA</name>
<dbReference type="EMBL" id="VJMJ01000202">
    <property type="protein sequence ID" value="KAF0727087.1"/>
    <property type="molecule type" value="Genomic_DNA"/>
</dbReference>
<comment type="catalytic activity">
    <reaction evidence="9">
        <text>tRNA(Arg) + L-arginine + ATP = L-arginyl-tRNA(Arg) + AMP + diphosphate</text>
        <dbReference type="Rhea" id="RHEA:20301"/>
        <dbReference type="Rhea" id="RHEA-COMP:9658"/>
        <dbReference type="Rhea" id="RHEA-COMP:9673"/>
        <dbReference type="ChEBI" id="CHEBI:30616"/>
        <dbReference type="ChEBI" id="CHEBI:32682"/>
        <dbReference type="ChEBI" id="CHEBI:33019"/>
        <dbReference type="ChEBI" id="CHEBI:78442"/>
        <dbReference type="ChEBI" id="CHEBI:78513"/>
        <dbReference type="ChEBI" id="CHEBI:456215"/>
        <dbReference type="EC" id="6.1.1.19"/>
    </reaction>
</comment>
<dbReference type="SUPFAM" id="SSF47323">
    <property type="entry name" value="Anticodon-binding domain of a subclass of class I aminoacyl-tRNA synthetases"/>
    <property type="match status" value="1"/>
</dbReference>
<dbReference type="PRINTS" id="PR01038">
    <property type="entry name" value="TRNASYNTHARG"/>
</dbReference>
<dbReference type="Proteomes" id="UP000481153">
    <property type="component" value="Unassembled WGS sequence"/>
</dbReference>
<dbReference type="EC" id="6.1.1.19" evidence="2"/>
<evidence type="ECO:0000256" key="7">
    <source>
        <dbReference type="ARBA" id="ARBA00023146"/>
    </source>
</evidence>
<keyword evidence="7 10" id="KW-0030">Aminoacyl-tRNA synthetase</keyword>
<reference evidence="12 13" key="1">
    <citation type="submission" date="2019-07" db="EMBL/GenBank/DDBJ databases">
        <title>Genomics analysis of Aphanomyces spp. identifies a new class of oomycete effector associated with host adaptation.</title>
        <authorList>
            <person name="Gaulin E."/>
        </authorList>
    </citation>
    <scope>NUCLEOTIDE SEQUENCE [LARGE SCALE GENOMIC DNA]</scope>
    <source>
        <strain evidence="12 13">ATCC 201684</strain>
    </source>
</reference>
<evidence type="ECO:0000259" key="11">
    <source>
        <dbReference type="SMART" id="SM00836"/>
    </source>
</evidence>
<evidence type="ECO:0000313" key="12">
    <source>
        <dbReference type="EMBL" id="KAF0727087.1"/>
    </source>
</evidence>
<dbReference type="Gene3D" id="3.40.50.620">
    <property type="entry name" value="HUPs"/>
    <property type="match status" value="1"/>
</dbReference>
<evidence type="ECO:0000256" key="5">
    <source>
        <dbReference type="ARBA" id="ARBA00022840"/>
    </source>
</evidence>
<evidence type="ECO:0000256" key="2">
    <source>
        <dbReference type="ARBA" id="ARBA00012837"/>
    </source>
</evidence>
<dbReference type="SMART" id="SM00836">
    <property type="entry name" value="DALR_1"/>
    <property type="match status" value="1"/>
</dbReference>
<dbReference type="InterPro" id="IPR001278">
    <property type="entry name" value="Arg-tRNA-ligase"/>
</dbReference>
<comment type="similarity">
    <text evidence="1 10">Belongs to the class-I aminoacyl-tRNA synthetase family.</text>
</comment>
<sequence>MFRAQSAAARRSLSTFSIQEQLQQHLLGAHDGFNMKNTLFRRSHQPNVDYQSSAVMSLGLRNNSVLSTAEEISSGFSQHSMVQTASASKPGFINVKLQDDWIANHALDVATHGVLPRAVSEPKKVLVDFASPNMGKELHVGHLRSSVLGDTICNILEFQGHVVNRVSHVGDLGAAIATLLVQSQDSQDNGSNNLPIEFDSSTPISTLGQWYERGKQRLSRGDVTFKSMVDETVLAMQREDPAWKASWGLTCEISRLAHKCLFDRLGVQVRERGESTYIKLIPLVLEKLRSVAEESQGALCIFVDGHEKTPMLIQKQDGGFLYATTDLAAMYSRIFGWEKDPTLYDRLIYVTDTSQSLHFRHLFQAAQMTGWLKDRPVDLQHIGFGLVMGEDGSKLSSRKGGATTLQSLLDEAGIESQQRSVVADADHRAIGDAAVRYYDLAQHRERNYKFSYANVLNLKGNTAPYLMYASARLHGILRNAEVSESTWREYLDSQDDAKSLLTEASQSWQPQERALALVLAQFEDALIETQANWYPHVMAEYLFRLTTQFHAFYEACRVQNHKPRLVLCAATDNVLRRGLQLLGIKAIDRM</sequence>
<gene>
    <name evidence="12" type="ORF">Ae201684_014824</name>
</gene>
<dbReference type="PROSITE" id="PS00178">
    <property type="entry name" value="AA_TRNA_LIGASE_I"/>
    <property type="match status" value="1"/>
</dbReference>
<dbReference type="InterPro" id="IPR009080">
    <property type="entry name" value="tRNAsynth_Ia_anticodon-bd"/>
</dbReference>
<dbReference type="VEuPathDB" id="FungiDB:AeMF1_004716"/>
<dbReference type="InterPro" id="IPR005148">
    <property type="entry name" value="Arg-tRNA-synth_N"/>
</dbReference>
<dbReference type="Gene3D" id="3.30.1360.70">
    <property type="entry name" value="Arginyl tRNA synthetase N-terminal domain"/>
    <property type="match status" value="1"/>
</dbReference>
<keyword evidence="3 10" id="KW-0436">Ligase</keyword>
<accession>A0A6G0WIN5</accession>
<dbReference type="PANTHER" id="PTHR11956">
    <property type="entry name" value="ARGINYL-TRNA SYNTHETASE"/>
    <property type="match status" value="1"/>
</dbReference>
<dbReference type="InterPro" id="IPR001412">
    <property type="entry name" value="aa-tRNA-synth_I_CS"/>
</dbReference>
<dbReference type="InterPro" id="IPR014729">
    <property type="entry name" value="Rossmann-like_a/b/a_fold"/>
</dbReference>
<dbReference type="Pfam" id="PF03485">
    <property type="entry name" value="Arg_tRNA_synt_N"/>
    <property type="match status" value="1"/>
</dbReference>
<evidence type="ECO:0000256" key="6">
    <source>
        <dbReference type="ARBA" id="ARBA00022917"/>
    </source>
</evidence>
<dbReference type="NCBIfam" id="TIGR00456">
    <property type="entry name" value="argS"/>
    <property type="match status" value="1"/>
</dbReference>
<dbReference type="Pfam" id="PF00750">
    <property type="entry name" value="tRNA-synt_1d"/>
    <property type="match status" value="1"/>
</dbReference>
<evidence type="ECO:0000256" key="9">
    <source>
        <dbReference type="ARBA" id="ARBA00049339"/>
    </source>
</evidence>
<dbReference type="Pfam" id="PF05746">
    <property type="entry name" value="DALR_1"/>
    <property type="match status" value="1"/>
</dbReference>
<dbReference type="InterPro" id="IPR008909">
    <property type="entry name" value="DALR_anticod-bd"/>
</dbReference>
<dbReference type="InterPro" id="IPR035684">
    <property type="entry name" value="ArgRS_core"/>
</dbReference>
<evidence type="ECO:0000256" key="1">
    <source>
        <dbReference type="ARBA" id="ARBA00005594"/>
    </source>
</evidence>
<evidence type="ECO:0000256" key="3">
    <source>
        <dbReference type="ARBA" id="ARBA00022598"/>
    </source>
</evidence>
<proteinExistence type="inferred from homology"/>
<organism evidence="12 13">
    <name type="scientific">Aphanomyces euteiches</name>
    <dbReference type="NCBI Taxonomy" id="100861"/>
    <lineage>
        <taxon>Eukaryota</taxon>
        <taxon>Sar</taxon>
        <taxon>Stramenopiles</taxon>
        <taxon>Oomycota</taxon>
        <taxon>Saprolegniomycetes</taxon>
        <taxon>Saprolegniales</taxon>
        <taxon>Verrucalvaceae</taxon>
        <taxon>Aphanomyces</taxon>
    </lineage>
</organism>
<dbReference type="FunFam" id="1.10.730.10:FF:000006">
    <property type="entry name" value="Arginyl-tRNA synthetase 2, mitochondrial"/>
    <property type="match status" value="1"/>
</dbReference>
<evidence type="ECO:0000313" key="13">
    <source>
        <dbReference type="Proteomes" id="UP000481153"/>
    </source>
</evidence>
<dbReference type="AlphaFoldDB" id="A0A6G0WIN5"/>
<dbReference type="GO" id="GO:0005524">
    <property type="term" value="F:ATP binding"/>
    <property type="evidence" value="ECO:0007669"/>
    <property type="project" value="UniProtKB-KW"/>
</dbReference>
<protein>
    <recommendedName>
        <fullName evidence="2">arginine--tRNA ligase</fullName>
        <ecNumber evidence="2">6.1.1.19</ecNumber>
    </recommendedName>
    <alternativeName>
        <fullName evidence="8">Arginyl-tRNA synthetase</fullName>
    </alternativeName>
</protein>
<dbReference type="Gene3D" id="1.10.730.10">
    <property type="entry name" value="Isoleucyl-tRNA Synthetase, Domain 1"/>
    <property type="match status" value="1"/>
</dbReference>
<dbReference type="InterPro" id="IPR036695">
    <property type="entry name" value="Arg-tRNA-synth_N_sf"/>
</dbReference>
<dbReference type="PANTHER" id="PTHR11956:SF5">
    <property type="entry name" value="ARGININE--TRNA LIGASE, CYTOPLASMIC"/>
    <property type="match status" value="1"/>
</dbReference>
<dbReference type="SUPFAM" id="SSF55190">
    <property type="entry name" value="Arginyl-tRNA synthetase (ArgRS), N-terminal 'additional' domain"/>
    <property type="match status" value="1"/>
</dbReference>
<keyword evidence="6 10" id="KW-0648">Protein biosynthesis</keyword>
<keyword evidence="4 10" id="KW-0547">Nucleotide-binding</keyword>
<evidence type="ECO:0000256" key="10">
    <source>
        <dbReference type="RuleBase" id="RU363038"/>
    </source>
</evidence>
<evidence type="ECO:0000256" key="8">
    <source>
        <dbReference type="ARBA" id="ARBA00033033"/>
    </source>
</evidence>
<dbReference type="SUPFAM" id="SSF52374">
    <property type="entry name" value="Nucleotidylyl transferase"/>
    <property type="match status" value="1"/>
</dbReference>
<keyword evidence="13" id="KW-1185">Reference proteome</keyword>
<dbReference type="GO" id="GO:0004814">
    <property type="term" value="F:arginine-tRNA ligase activity"/>
    <property type="evidence" value="ECO:0007669"/>
    <property type="project" value="UniProtKB-EC"/>
</dbReference>
<comment type="caution">
    <text evidence="12">The sequence shown here is derived from an EMBL/GenBank/DDBJ whole genome shotgun (WGS) entry which is preliminary data.</text>
</comment>
<feature type="domain" description="DALR anticodon binding" evidence="11">
    <location>
        <begin position="466"/>
        <end position="590"/>
    </location>
</feature>